<dbReference type="GO" id="GO:0003677">
    <property type="term" value="F:DNA binding"/>
    <property type="evidence" value="ECO:0007669"/>
    <property type="project" value="InterPro"/>
</dbReference>
<keyword evidence="2" id="KW-0479">Metal-binding</keyword>
<dbReference type="PROSITE" id="PS50808">
    <property type="entry name" value="ZF_BED"/>
    <property type="match status" value="1"/>
</dbReference>
<evidence type="ECO:0000256" key="5">
    <source>
        <dbReference type="ARBA" id="ARBA00023015"/>
    </source>
</evidence>
<dbReference type="SUPFAM" id="SSF57667">
    <property type="entry name" value="beta-beta-alpha zinc fingers"/>
    <property type="match status" value="1"/>
</dbReference>
<name>A0A8B8ZJS5_PHODC</name>
<evidence type="ECO:0000313" key="11">
    <source>
        <dbReference type="Proteomes" id="UP000228380"/>
    </source>
</evidence>
<dbReference type="PANTHER" id="PTHR46481">
    <property type="entry name" value="ZINC FINGER BED DOMAIN-CONTAINING PROTEIN 4"/>
    <property type="match status" value="1"/>
</dbReference>
<comment type="subcellular location">
    <subcellularLocation>
        <location evidence="1">Nucleus</location>
    </subcellularLocation>
</comment>
<dbReference type="GeneID" id="120104492"/>
<accession>A0A8B8ZJS5</accession>
<evidence type="ECO:0000256" key="9">
    <source>
        <dbReference type="SAM" id="MobiDB-lite"/>
    </source>
</evidence>
<proteinExistence type="predicted"/>
<dbReference type="SUPFAM" id="SSF53098">
    <property type="entry name" value="Ribonuclease H-like"/>
    <property type="match status" value="1"/>
</dbReference>
<dbReference type="RefSeq" id="XP_038971723.1">
    <property type="nucleotide sequence ID" value="XM_039115795.1"/>
</dbReference>
<evidence type="ECO:0000256" key="3">
    <source>
        <dbReference type="ARBA" id="ARBA00022771"/>
    </source>
</evidence>
<keyword evidence="11" id="KW-1185">Reference proteome</keyword>
<evidence type="ECO:0000256" key="1">
    <source>
        <dbReference type="ARBA" id="ARBA00004123"/>
    </source>
</evidence>
<dbReference type="Pfam" id="PF02892">
    <property type="entry name" value="zf-BED"/>
    <property type="match status" value="1"/>
</dbReference>
<dbReference type="GO" id="GO:0005634">
    <property type="term" value="C:nucleus"/>
    <property type="evidence" value="ECO:0007669"/>
    <property type="project" value="UniProtKB-SubCell"/>
</dbReference>
<sequence length="349" mass="39697">MNMLQEQMDPHSLRLKVVGTRNTSDLDIGIKGPARSRRRPSSSSSSSATVRCRLVIVVVVGSSSSARRVQRRDESGGGSSVVVFECYCARVSPLVVVGSSSSALRLFLLMSHSKVGENETVEDLRNEDDRNEDTAENICDNSSRKRSWVWNHFIEEKNSEGSIAKCKYCKKVLSGSTKGGTSHLKRHLENVCKRYQKNSTNQLLLLPSSKDPIKCFKFNQEESRKILAKFIICAELPFRIVEHTVFLDFMRSLQPLFKIMGRKTVKHDCMALYQEERKKLHDVFKNLSSRVSFTTDIWTSNQKIGYISFTAHYIDSDFTLHKKIISFKKLPYPHTSFAIEDAVKKCLVE</sequence>
<dbReference type="PANTHER" id="PTHR46481:SF10">
    <property type="entry name" value="ZINC FINGER BED DOMAIN-CONTAINING PROTEIN 39"/>
    <property type="match status" value="1"/>
</dbReference>
<dbReference type="KEGG" id="pda:120104492"/>
<evidence type="ECO:0000313" key="12">
    <source>
        <dbReference type="RefSeq" id="XP_038971723.1"/>
    </source>
</evidence>
<dbReference type="OrthoDB" id="1745426at2759"/>
<keyword evidence="6" id="KW-0804">Transcription</keyword>
<dbReference type="Proteomes" id="UP000228380">
    <property type="component" value="Chromosome 1"/>
</dbReference>
<reference evidence="12" key="2">
    <citation type="submission" date="2025-08" db="UniProtKB">
        <authorList>
            <consortium name="RefSeq"/>
        </authorList>
    </citation>
    <scope>IDENTIFICATION</scope>
    <source>
        <tissue evidence="12">Young leaves</tissue>
    </source>
</reference>
<keyword evidence="4" id="KW-0862">Zinc</keyword>
<reference evidence="11" key="1">
    <citation type="journal article" date="2019" name="Nat. Commun.">
        <title>Genome-wide association mapping of date palm fruit traits.</title>
        <authorList>
            <person name="Hazzouri K.M."/>
            <person name="Gros-Balthazard M."/>
            <person name="Flowers J.M."/>
            <person name="Copetti D."/>
            <person name="Lemansour A."/>
            <person name="Lebrun M."/>
            <person name="Masmoudi K."/>
            <person name="Ferrand S."/>
            <person name="Dhar M.I."/>
            <person name="Fresquez Z.A."/>
            <person name="Rosas U."/>
            <person name="Zhang J."/>
            <person name="Talag J."/>
            <person name="Lee S."/>
            <person name="Kudrna D."/>
            <person name="Powell R.F."/>
            <person name="Leitch I.J."/>
            <person name="Krueger R.R."/>
            <person name="Wing R.A."/>
            <person name="Amiri K.M.A."/>
            <person name="Purugganan M.D."/>
        </authorList>
    </citation>
    <scope>NUCLEOTIDE SEQUENCE [LARGE SCALE GENOMIC DNA]</scope>
    <source>
        <strain evidence="11">cv. Khalas</strain>
    </source>
</reference>
<evidence type="ECO:0000259" key="10">
    <source>
        <dbReference type="PROSITE" id="PS50808"/>
    </source>
</evidence>
<dbReference type="InterPro" id="IPR052035">
    <property type="entry name" value="ZnF_BED_domain_contain"/>
</dbReference>
<dbReference type="GO" id="GO:0008270">
    <property type="term" value="F:zinc ion binding"/>
    <property type="evidence" value="ECO:0007669"/>
    <property type="project" value="UniProtKB-KW"/>
</dbReference>
<dbReference type="InterPro" id="IPR012337">
    <property type="entry name" value="RNaseH-like_sf"/>
</dbReference>
<evidence type="ECO:0000256" key="6">
    <source>
        <dbReference type="ARBA" id="ARBA00023163"/>
    </source>
</evidence>
<organism evidence="11 12">
    <name type="scientific">Phoenix dactylifera</name>
    <name type="common">Date palm</name>
    <dbReference type="NCBI Taxonomy" id="42345"/>
    <lineage>
        <taxon>Eukaryota</taxon>
        <taxon>Viridiplantae</taxon>
        <taxon>Streptophyta</taxon>
        <taxon>Embryophyta</taxon>
        <taxon>Tracheophyta</taxon>
        <taxon>Spermatophyta</taxon>
        <taxon>Magnoliopsida</taxon>
        <taxon>Liliopsida</taxon>
        <taxon>Arecaceae</taxon>
        <taxon>Coryphoideae</taxon>
        <taxon>Phoeniceae</taxon>
        <taxon>Phoenix</taxon>
    </lineage>
</organism>
<keyword evidence="3 8" id="KW-0863">Zinc-finger</keyword>
<feature type="domain" description="BED-type" evidence="10">
    <location>
        <begin position="144"/>
        <end position="199"/>
    </location>
</feature>
<gene>
    <name evidence="12" type="primary">LOC120104492</name>
</gene>
<dbReference type="AlphaFoldDB" id="A0A8B8ZJS5"/>
<keyword evidence="5" id="KW-0805">Transcription regulation</keyword>
<dbReference type="SMART" id="SM00614">
    <property type="entry name" value="ZnF_BED"/>
    <property type="match status" value="1"/>
</dbReference>
<protein>
    <submittedName>
        <fullName evidence="12">Zinc finger BED domain-containing protein RICESLEEPER 1-like</fullName>
    </submittedName>
</protein>
<evidence type="ECO:0000256" key="8">
    <source>
        <dbReference type="PROSITE-ProRule" id="PRU00027"/>
    </source>
</evidence>
<keyword evidence="7" id="KW-0539">Nucleus</keyword>
<dbReference type="GO" id="GO:0009791">
    <property type="term" value="P:post-embryonic development"/>
    <property type="evidence" value="ECO:0007669"/>
    <property type="project" value="UniProtKB-ARBA"/>
</dbReference>
<evidence type="ECO:0000256" key="2">
    <source>
        <dbReference type="ARBA" id="ARBA00022723"/>
    </source>
</evidence>
<dbReference type="InterPro" id="IPR036236">
    <property type="entry name" value="Znf_C2H2_sf"/>
</dbReference>
<dbReference type="InterPro" id="IPR003656">
    <property type="entry name" value="Znf_BED"/>
</dbReference>
<evidence type="ECO:0000256" key="7">
    <source>
        <dbReference type="ARBA" id="ARBA00023242"/>
    </source>
</evidence>
<feature type="region of interest" description="Disordered" evidence="9">
    <location>
        <begin position="24"/>
        <end position="47"/>
    </location>
</feature>
<evidence type="ECO:0000256" key="4">
    <source>
        <dbReference type="ARBA" id="ARBA00022833"/>
    </source>
</evidence>